<organism evidence="1 2">
    <name type="scientific">Roridomyces roridus</name>
    <dbReference type="NCBI Taxonomy" id="1738132"/>
    <lineage>
        <taxon>Eukaryota</taxon>
        <taxon>Fungi</taxon>
        <taxon>Dikarya</taxon>
        <taxon>Basidiomycota</taxon>
        <taxon>Agaricomycotina</taxon>
        <taxon>Agaricomycetes</taxon>
        <taxon>Agaricomycetidae</taxon>
        <taxon>Agaricales</taxon>
        <taxon>Marasmiineae</taxon>
        <taxon>Mycenaceae</taxon>
        <taxon>Roridomyces</taxon>
    </lineage>
</organism>
<comment type="caution">
    <text evidence="1">The sequence shown here is derived from an EMBL/GenBank/DDBJ whole genome shotgun (WGS) entry which is preliminary data.</text>
</comment>
<dbReference type="Proteomes" id="UP001221142">
    <property type="component" value="Unassembled WGS sequence"/>
</dbReference>
<proteinExistence type="predicted"/>
<evidence type="ECO:0000313" key="1">
    <source>
        <dbReference type="EMBL" id="KAJ7610988.1"/>
    </source>
</evidence>
<sequence length="218" mass="24902">MTLRDLLSYQPLRRRLPFEQGFLLHHNDQPPIPRSCSGLAIRIGDALSTPTSPLSPGPAVPVQYLLLGTHFRLQTPTHLHDSAMERAFKRKRKHFVTKHKGTPAGVDYTRHPESLSDQFKTYYETRKGNFFFLGQGVQPHYPPAPDAALRLSSRTEALQAPYIKVFRQQQLFSQAFFFKTLQGDRGHPIGSFKLCRRQGSWIMVLETYLPGEDKSCHS</sequence>
<protein>
    <submittedName>
        <fullName evidence="1">Uncharacterized protein</fullName>
    </submittedName>
</protein>
<accession>A0AAD7B5X1</accession>
<dbReference type="AlphaFoldDB" id="A0AAD7B5X1"/>
<gene>
    <name evidence="1" type="ORF">FB45DRAFT_942232</name>
</gene>
<dbReference type="EMBL" id="JARKIF010000034">
    <property type="protein sequence ID" value="KAJ7610988.1"/>
    <property type="molecule type" value="Genomic_DNA"/>
</dbReference>
<reference evidence="1" key="1">
    <citation type="submission" date="2023-03" db="EMBL/GenBank/DDBJ databases">
        <title>Massive genome expansion in bonnet fungi (Mycena s.s.) driven by repeated elements and novel gene families across ecological guilds.</title>
        <authorList>
            <consortium name="Lawrence Berkeley National Laboratory"/>
            <person name="Harder C.B."/>
            <person name="Miyauchi S."/>
            <person name="Viragh M."/>
            <person name="Kuo A."/>
            <person name="Thoen E."/>
            <person name="Andreopoulos B."/>
            <person name="Lu D."/>
            <person name="Skrede I."/>
            <person name="Drula E."/>
            <person name="Henrissat B."/>
            <person name="Morin E."/>
            <person name="Kohler A."/>
            <person name="Barry K."/>
            <person name="LaButti K."/>
            <person name="Morin E."/>
            <person name="Salamov A."/>
            <person name="Lipzen A."/>
            <person name="Mereny Z."/>
            <person name="Hegedus B."/>
            <person name="Baldrian P."/>
            <person name="Stursova M."/>
            <person name="Weitz H."/>
            <person name="Taylor A."/>
            <person name="Grigoriev I.V."/>
            <person name="Nagy L.G."/>
            <person name="Martin F."/>
            <person name="Kauserud H."/>
        </authorList>
    </citation>
    <scope>NUCLEOTIDE SEQUENCE</scope>
    <source>
        <strain evidence="1">9284</strain>
    </source>
</reference>
<keyword evidence="2" id="KW-1185">Reference proteome</keyword>
<evidence type="ECO:0000313" key="2">
    <source>
        <dbReference type="Proteomes" id="UP001221142"/>
    </source>
</evidence>
<name>A0AAD7B5X1_9AGAR</name>